<dbReference type="EMBL" id="VSRR010102855">
    <property type="protein sequence ID" value="MPC95603.1"/>
    <property type="molecule type" value="Genomic_DNA"/>
</dbReference>
<comment type="caution">
    <text evidence="2">The sequence shown here is derived from an EMBL/GenBank/DDBJ whole genome shotgun (WGS) entry which is preliminary data.</text>
</comment>
<evidence type="ECO:0000256" key="1">
    <source>
        <dbReference type="SAM" id="MobiDB-lite"/>
    </source>
</evidence>
<keyword evidence="3" id="KW-1185">Reference proteome</keyword>
<protein>
    <submittedName>
        <fullName evidence="2">Uncharacterized protein</fullName>
    </submittedName>
</protein>
<evidence type="ECO:0000313" key="2">
    <source>
        <dbReference type="EMBL" id="MPC95603.1"/>
    </source>
</evidence>
<feature type="region of interest" description="Disordered" evidence="1">
    <location>
        <begin position="43"/>
        <end position="64"/>
    </location>
</feature>
<accession>A0A5B7JME3</accession>
<dbReference type="AlphaFoldDB" id="A0A5B7JME3"/>
<gene>
    <name evidence="2" type="ORF">E2C01_090821</name>
</gene>
<reference evidence="2 3" key="1">
    <citation type="submission" date="2019-05" db="EMBL/GenBank/DDBJ databases">
        <title>Another draft genome of Portunus trituberculatus and its Hox gene families provides insights of decapod evolution.</title>
        <authorList>
            <person name="Jeong J.-H."/>
            <person name="Song I."/>
            <person name="Kim S."/>
            <person name="Choi T."/>
            <person name="Kim D."/>
            <person name="Ryu S."/>
            <person name="Kim W."/>
        </authorList>
    </citation>
    <scope>NUCLEOTIDE SEQUENCE [LARGE SCALE GENOMIC DNA]</scope>
    <source>
        <tissue evidence="2">Muscle</tissue>
    </source>
</reference>
<feature type="compositionally biased region" description="Polar residues" evidence="1">
    <location>
        <begin position="47"/>
        <end position="64"/>
    </location>
</feature>
<dbReference type="Proteomes" id="UP000324222">
    <property type="component" value="Unassembled WGS sequence"/>
</dbReference>
<organism evidence="2 3">
    <name type="scientific">Portunus trituberculatus</name>
    <name type="common">Swimming crab</name>
    <name type="synonym">Neptunus trituberculatus</name>
    <dbReference type="NCBI Taxonomy" id="210409"/>
    <lineage>
        <taxon>Eukaryota</taxon>
        <taxon>Metazoa</taxon>
        <taxon>Ecdysozoa</taxon>
        <taxon>Arthropoda</taxon>
        <taxon>Crustacea</taxon>
        <taxon>Multicrustacea</taxon>
        <taxon>Malacostraca</taxon>
        <taxon>Eumalacostraca</taxon>
        <taxon>Eucarida</taxon>
        <taxon>Decapoda</taxon>
        <taxon>Pleocyemata</taxon>
        <taxon>Brachyura</taxon>
        <taxon>Eubrachyura</taxon>
        <taxon>Portunoidea</taxon>
        <taxon>Portunidae</taxon>
        <taxon>Portuninae</taxon>
        <taxon>Portunus</taxon>
    </lineage>
</organism>
<name>A0A5B7JME3_PORTR</name>
<proteinExistence type="predicted"/>
<evidence type="ECO:0000313" key="3">
    <source>
        <dbReference type="Proteomes" id="UP000324222"/>
    </source>
</evidence>
<sequence>MLNSRTGREIARVYTYEAEWRIKTNQNKFAIIALATHNPTPLPYGSPWTSDEMTSVRQKPCTSRPLSQPLMSDCMTSWSESGNSCKTWAGSNTTPSRSCTKMPLSGNTHGFRGAY</sequence>